<comment type="catalytic activity">
    <reaction evidence="15 16">
        <text>(R)-5-diphosphomevalonate + ATP = isopentenyl diphosphate + ADP + phosphate + CO2</text>
        <dbReference type="Rhea" id="RHEA:23732"/>
        <dbReference type="ChEBI" id="CHEBI:16526"/>
        <dbReference type="ChEBI" id="CHEBI:30616"/>
        <dbReference type="ChEBI" id="CHEBI:43474"/>
        <dbReference type="ChEBI" id="CHEBI:57557"/>
        <dbReference type="ChEBI" id="CHEBI:128769"/>
        <dbReference type="ChEBI" id="CHEBI:456216"/>
        <dbReference type="EC" id="4.1.1.33"/>
    </reaction>
</comment>
<comment type="function">
    <text evidence="1 16">Catalyzes the ATP dependent decarboxylation of (R)-5-diphosphomevalonate to form isopentenyl diphosphate (IPP). Functions in the mevalonate (MVA) pathway leading to isopentenyl diphosphate (IPP), a key precursor for the biosynthesis of isoprenoids and sterol synthesis.</text>
</comment>
<evidence type="ECO:0000256" key="10">
    <source>
        <dbReference type="ARBA" id="ARBA00023011"/>
    </source>
</evidence>
<keyword evidence="21" id="KW-1185">Reference proteome</keyword>
<keyword evidence="16" id="KW-0153">Cholesterol metabolism</keyword>
<dbReference type="InterPro" id="IPR041431">
    <property type="entry name" value="Mvd1_C"/>
</dbReference>
<evidence type="ECO:0000256" key="17">
    <source>
        <dbReference type="SAM" id="MobiDB-lite"/>
    </source>
</evidence>
<dbReference type="InterPro" id="IPR036554">
    <property type="entry name" value="GHMP_kinase_C_sf"/>
</dbReference>
<dbReference type="NCBIfam" id="TIGR01240">
    <property type="entry name" value="mevDPdecarb"/>
    <property type="match status" value="1"/>
</dbReference>
<dbReference type="EC" id="4.1.1.33" evidence="4 16"/>
<dbReference type="AlphaFoldDB" id="A0A7L3GNZ2"/>
<comment type="caution">
    <text evidence="20">The sequence shown here is derived from an EMBL/GenBank/DDBJ whole genome shotgun (WGS) entry which is preliminary data.</text>
</comment>
<dbReference type="Pfam" id="PF22700">
    <property type="entry name" value="MVD-like_N"/>
    <property type="match status" value="1"/>
</dbReference>
<dbReference type="EMBL" id="VZTV01104944">
    <property type="protein sequence ID" value="NXT94803.1"/>
    <property type="molecule type" value="Genomic_DNA"/>
</dbReference>
<evidence type="ECO:0000256" key="9">
    <source>
        <dbReference type="ARBA" id="ARBA00022955"/>
    </source>
</evidence>
<keyword evidence="8 16" id="KW-0067">ATP-binding</keyword>
<feature type="region of interest" description="Disordered" evidence="17">
    <location>
        <begin position="39"/>
        <end position="59"/>
    </location>
</feature>
<feature type="compositionally biased region" description="Basic and acidic residues" evidence="17">
    <location>
        <begin position="366"/>
        <end position="376"/>
    </location>
</feature>
<dbReference type="Proteomes" id="UP000528690">
    <property type="component" value="Unassembled WGS sequence"/>
</dbReference>
<dbReference type="Pfam" id="PF18376">
    <property type="entry name" value="MDD_C"/>
    <property type="match status" value="1"/>
</dbReference>
<dbReference type="PANTHER" id="PTHR10977">
    <property type="entry name" value="DIPHOSPHOMEVALONATE DECARBOXYLASE"/>
    <property type="match status" value="1"/>
</dbReference>
<dbReference type="UniPathway" id="UPA00063"/>
<dbReference type="GO" id="GO:0005524">
    <property type="term" value="F:ATP binding"/>
    <property type="evidence" value="ECO:0007669"/>
    <property type="project" value="UniProtKB-KW"/>
</dbReference>
<evidence type="ECO:0000256" key="13">
    <source>
        <dbReference type="ARBA" id="ARBA00023221"/>
    </source>
</evidence>
<evidence type="ECO:0000256" key="7">
    <source>
        <dbReference type="ARBA" id="ARBA00022741"/>
    </source>
</evidence>
<dbReference type="GO" id="GO:0019287">
    <property type="term" value="P:isopentenyl diphosphate biosynthetic process, mevalonate pathway"/>
    <property type="evidence" value="ECO:0007669"/>
    <property type="project" value="UniProtKB-UniRule"/>
</dbReference>
<feature type="domain" description="Mvd1 C-terminal" evidence="18">
    <location>
        <begin position="179"/>
        <end position="321"/>
    </location>
</feature>
<evidence type="ECO:0000256" key="3">
    <source>
        <dbReference type="ARBA" id="ARBA00008831"/>
    </source>
</evidence>
<evidence type="ECO:0000313" key="20">
    <source>
        <dbReference type="EMBL" id="NXT94803.1"/>
    </source>
</evidence>
<keyword evidence="9 16" id="KW-0752">Steroid biosynthesis</keyword>
<dbReference type="Gene3D" id="3.30.230.10">
    <property type="match status" value="1"/>
</dbReference>
<dbReference type="FunFam" id="3.30.70.890:FF:000005">
    <property type="entry name" value="Diphosphomevalonate decarboxylase"/>
    <property type="match status" value="1"/>
</dbReference>
<feature type="domain" description="Diphosphomevalonate decarboxylase-like N-terminal" evidence="19">
    <location>
        <begin position="2"/>
        <end position="165"/>
    </location>
</feature>
<keyword evidence="7 16" id="KW-0547">Nucleotide-binding</keyword>
<keyword evidence="10 16" id="KW-0756">Sterol biosynthesis</keyword>
<accession>A0A7L3GNZ2</accession>
<dbReference type="GO" id="GO:0006695">
    <property type="term" value="P:cholesterol biosynthetic process"/>
    <property type="evidence" value="ECO:0007669"/>
    <property type="project" value="UniProtKB-UniPathway"/>
</dbReference>
<keyword evidence="6 16" id="KW-0444">Lipid biosynthesis</keyword>
<evidence type="ECO:0000313" key="21">
    <source>
        <dbReference type="Proteomes" id="UP000528690"/>
    </source>
</evidence>
<keyword evidence="11 16" id="KW-0443">Lipid metabolism</keyword>
<dbReference type="Gene3D" id="3.30.70.890">
    <property type="entry name" value="GHMP kinase, C-terminal domain"/>
    <property type="match status" value="1"/>
</dbReference>
<evidence type="ECO:0000259" key="19">
    <source>
        <dbReference type="Pfam" id="PF22700"/>
    </source>
</evidence>
<dbReference type="InterPro" id="IPR020568">
    <property type="entry name" value="Ribosomal_Su5_D2-typ_SF"/>
</dbReference>
<feature type="non-terminal residue" evidence="20">
    <location>
        <position position="376"/>
    </location>
</feature>
<dbReference type="PANTHER" id="PTHR10977:SF3">
    <property type="entry name" value="DIPHOSPHOMEVALONATE DECARBOXYLASE"/>
    <property type="match status" value="1"/>
</dbReference>
<evidence type="ECO:0000256" key="2">
    <source>
        <dbReference type="ARBA" id="ARBA00004770"/>
    </source>
</evidence>
<dbReference type="SUPFAM" id="SSF54211">
    <property type="entry name" value="Ribosomal protein S5 domain 2-like"/>
    <property type="match status" value="1"/>
</dbReference>
<organism evidence="20 21">
    <name type="scientific">Anhinga rufa</name>
    <name type="common">African darter</name>
    <dbReference type="NCBI Taxonomy" id="317792"/>
    <lineage>
        <taxon>Eukaryota</taxon>
        <taxon>Metazoa</taxon>
        <taxon>Chordata</taxon>
        <taxon>Craniata</taxon>
        <taxon>Vertebrata</taxon>
        <taxon>Euteleostomi</taxon>
        <taxon>Archelosauria</taxon>
        <taxon>Archosauria</taxon>
        <taxon>Dinosauria</taxon>
        <taxon>Saurischia</taxon>
        <taxon>Theropoda</taxon>
        <taxon>Coelurosauria</taxon>
        <taxon>Aves</taxon>
        <taxon>Neognathae</taxon>
        <taxon>Neoaves</taxon>
        <taxon>Aequornithes</taxon>
        <taxon>Suliformes</taxon>
        <taxon>Anhingidae</taxon>
        <taxon>Anhinga</taxon>
    </lineage>
</organism>
<feature type="compositionally biased region" description="Pro residues" evidence="17">
    <location>
        <begin position="340"/>
        <end position="354"/>
    </location>
</feature>
<reference evidence="20 21" key="1">
    <citation type="submission" date="2019-09" db="EMBL/GenBank/DDBJ databases">
        <title>Bird 10,000 Genomes (B10K) Project - Family phase.</title>
        <authorList>
            <person name="Zhang G."/>
        </authorList>
    </citation>
    <scope>NUCLEOTIDE SEQUENCE [LARGE SCALE GENOMIC DNA]</scope>
    <source>
        <strain evidence="20">B10K-DU-029-28</strain>
    </source>
</reference>
<dbReference type="InterPro" id="IPR029765">
    <property type="entry name" value="Mev_diP_decarb"/>
</dbReference>
<dbReference type="GO" id="GO:0004163">
    <property type="term" value="F:diphosphomevalonate decarboxylase activity"/>
    <property type="evidence" value="ECO:0007669"/>
    <property type="project" value="UniProtKB-UniRule"/>
</dbReference>
<evidence type="ECO:0000256" key="4">
    <source>
        <dbReference type="ARBA" id="ARBA00012296"/>
    </source>
</evidence>
<evidence type="ECO:0000256" key="1">
    <source>
        <dbReference type="ARBA" id="ARBA00003812"/>
    </source>
</evidence>
<gene>
    <name evidence="20" type="primary">Mvd</name>
    <name evidence="20" type="ORF">ANHRUF_R03780</name>
</gene>
<evidence type="ECO:0000256" key="8">
    <source>
        <dbReference type="ARBA" id="ARBA00022840"/>
    </source>
</evidence>
<feature type="region of interest" description="Disordered" evidence="17">
    <location>
        <begin position="333"/>
        <end position="376"/>
    </location>
</feature>
<evidence type="ECO:0000256" key="16">
    <source>
        <dbReference type="RuleBase" id="RU363086"/>
    </source>
</evidence>
<evidence type="ECO:0000256" key="12">
    <source>
        <dbReference type="ARBA" id="ARBA00023166"/>
    </source>
</evidence>
<evidence type="ECO:0000256" key="14">
    <source>
        <dbReference type="ARBA" id="ARBA00023239"/>
    </source>
</evidence>
<evidence type="ECO:0000256" key="6">
    <source>
        <dbReference type="ARBA" id="ARBA00022516"/>
    </source>
</evidence>
<proteinExistence type="inferred from homology"/>
<dbReference type="InterPro" id="IPR005935">
    <property type="entry name" value="Mev_decarb"/>
</dbReference>
<dbReference type="InterPro" id="IPR053859">
    <property type="entry name" value="MVD-like_N"/>
</dbReference>
<keyword evidence="14 16" id="KW-0456">Lyase</keyword>
<protein>
    <recommendedName>
        <fullName evidence="5 16">Diphosphomevalonate decarboxylase</fullName>
        <ecNumber evidence="4 16">4.1.1.33</ecNumber>
    </recommendedName>
</protein>
<keyword evidence="12 16" id="KW-1207">Sterol metabolism</keyword>
<feature type="non-terminal residue" evidence="20">
    <location>
        <position position="1"/>
    </location>
</feature>
<comment type="similarity">
    <text evidence="3 16">Belongs to the diphosphomevalonate decarboxylase family.</text>
</comment>
<dbReference type="InterPro" id="IPR014721">
    <property type="entry name" value="Ribsml_uS5_D2-typ_fold_subgr"/>
</dbReference>
<evidence type="ECO:0000256" key="11">
    <source>
        <dbReference type="ARBA" id="ARBA00023098"/>
    </source>
</evidence>
<comment type="pathway">
    <text evidence="2 16">Steroid biosynthesis; cholesterol biosynthesis.</text>
</comment>
<dbReference type="OrthoDB" id="10253702at2759"/>
<sequence length="376" mass="40924">QLKTTTTAAASRDFTEDRLWLNGEEADVGHPRLQACLREGERPPTPSTPGWPGGVSLTRTPPSCPLAVRRLARKRRGDGTEDAASLSLSYKIHIATENNFPTAAGLASSAAGYACLVSALARLYGVEGELSEVARRGSGSACRSMLGGFVQWQRGERPDGRDSLAHQVAPETHWLELRVLVLVVSGEKKQVGSTAGMQTSVETSPLLKHRAEVVVPERLALMIRHIRERDFEGFGQLTMQDSNQFHATCLDTFPPIFYLNDVSRHIIALVHRFNAHHGCTKVAYTFDAGPNAVIFTLADTVAEFVEVVRRSFPPAANGDQWWWGLPAGSRGLPGARIRHPAPPNPFPAPQPGPGPQFVDDPSQHLLDADGMPRCRA</sequence>
<keyword evidence="16" id="KW-0152">Cholesterol biosynthesis</keyword>
<keyword evidence="13 16" id="KW-0753">Steroid metabolism</keyword>
<dbReference type="SUPFAM" id="SSF55060">
    <property type="entry name" value="GHMP Kinase, C-terminal domain"/>
    <property type="match status" value="1"/>
</dbReference>
<evidence type="ECO:0000256" key="15">
    <source>
        <dbReference type="ARBA" id="ARBA00048154"/>
    </source>
</evidence>
<name>A0A7L3GNZ2_9AVES</name>
<dbReference type="GO" id="GO:0005829">
    <property type="term" value="C:cytosol"/>
    <property type="evidence" value="ECO:0007669"/>
    <property type="project" value="InterPro"/>
</dbReference>
<dbReference type="PIRSF" id="PIRSF015950">
    <property type="entry name" value="Mev_P_decrbx"/>
    <property type="match status" value="1"/>
</dbReference>
<evidence type="ECO:0000256" key="5">
    <source>
        <dbReference type="ARBA" id="ARBA00019335"/>
    </source>
</evidence>
<evidence type="ECO:0000259" key="18">
    <source>
        <dbReference type="Pfam" id="PF18376"/>
    </source>
</evidence>